<keyword evidence="2" id="KW-1185">Reference proteome</keyword>
<organism evidence="1 2">
    <name type="scientific">Limnospira platensis NIES-46</name>
    <dbReference type="NCBI Taxonomy" id="1236695"/>
    <lineage>
        <taxon>Bacteria</taxon>
        <taxon>Bacillati</taxon>
        <taxon>Cyanobacteriota</taxon>
        <taxon>Cyanophyceae</taxon>
        <taxon>Oscillatoriophycideae</taxon>
        <taxon>Oscillatoriales</taxon>
        <taxon>Sirenicapillariaceae</taxon>
        <taxon>Limnospira</taxon>
    </lineage>
</organism>
<gene>
    <name evidence="1" type="ORF">NIES46_46850</name>
</gene>
<comment type="caution">
    <text evidence="1">The sequence shown here is derived from an EMBL/GenBank/DDBJ whole genome shotgun (WGS) entry which is preliminary data.</text>
</comment>
<accession>A0A5M3TAB5</accession>
<sequence length="56" mass="5801">MQSTASNNPDGATVVTAYTRNMATGLVTVSLSIPTDDVLDPTDGSIDVIATELFVD</sequence>
<protein>
    <submittedName>
        <fullName evidence="1">Uncharacterized protein</fullName>
    </submittedName>
</protein>
<evidence type="ECO:0000313" key="1">
    <source>
        <dbReference type="EMBL" id="GCE96613.1"/>
    </source>
</evidence>
<dbReference type="Proteomes" id="UP000326169">
    <property type="component" value="Unassembled WGS sequence"/>
</dbReference>
<reference evidence="1 2" key="1">
    <citation type="journal article" date="2019" name="J Genomics">
        <title>The Draft Genome of a Hydrogen-producing Cyanobacterium, Arthrospira platensis NIES-46.</title>
        <authorList>
            <person name="Suzuki S."/>
            <person name="Yamaguchi H."/>
            <person name="Kawachi M."/>
        </authorList>
    </citation>
    <scope>NUCLEOTIDE SEQUENCE [LARGE SCALE GENOMIC DNA]</scope>
    <source>
        <strain evidence="1 2">NIES-46</strain>
    </source>
</reference>
<dbReference type="EMBL" id="BIMW01000205">
    <property type="protein sequence ID" value="GCE96613.1"/>
    <property type="molecule type" value="Genomic_DNA"/>
</dbReference>
<proteinExistence type="predicted"/>
<name>A0A5M3TAB5_LIMPL</name>
<evidence type="ECO:0000313" key="2">
    <source>
        <dbReference type="Proteomes" id="UP000326169"/>
    </source>
</evidence>